<keyword evidence="1" id="KW-1133">Transmembrane helix</keyword>
<name>A0A4S3KMJ6_9GAMM</name>
<sequence>MIPAWLALVGVIVTLMVKWISDWFQRRYEFRRQLYLDLVDGVQTVNQCLGRLCDVDIKLSETSQKYQGAGPALAKVELAAPKRLSRLLTDYKNVSGACFIYLLQLRAVIEINLQDLKFADGQMEIYKEQQRYLLEELRNLSIAGSDDQARRARVEQYFDDYQEQIQKQLDRKVVDTKKIAAQTEVMSIIVTGCMGMLALMSPQILMHARKGLGFWFFDLKDYQERTKSSVVMAQQALKDLRESLKETGKSDGSIGADNID</sequence>
<keyword evidence="1" id="KW-0812">Transmembrane</keyword>
<reference evidence="2 3" key="1">
    <citation type="submission" date="2017-02" db="EMBL/GenBank/DDBJ databases">
        <title>Whole genome sequencing of Metallibacterium scheffleri DSM 24874 (T).</title>
        <authorList>
            <person name="Kumar S."/>
            <person name="Patil P."/>
            <person name="Patil P.B."/>
        </authorList>
    </citation>
    <scope>NUCLEOTIDE SEQUENCE [LARGE SCALE GENOMIC DNA]</scope>
    <source>
        <strain evidence="2 3">DSM 24874</strain>
    </source>
</reference>
<dbReference type="EMBL" id="MWQO01000040">
    <property type="protein sequence ID" value="THD09314.1"/>
    <property type="molecule type" value="Genomic_DNA"/>
</dbReference>
<gene>
    <name evidence="2" type="ORF">B1806_11320</name>
</gene>
<keyword evidence="3" id="KW-1185">Reference proteome</keyword>
<evidence type="ECO:0000313" key="3">
    <source>
        <dbReference type="Proteomes" id="UP000307749"/>
    </source>
</evidence>
<accession>A0A4S3KMJ6</accession>
<dbReference type="Proteomes" id="UP000307749">
    <property type="component" value="Unassembled WGS sequence"/>
</dbReference>
<protein>
    <submittedName>
        <fullName evidence="2">Uncharacterized protein</fullName>
    </submittedName>
</protein>
<feature type="transmembrane region" description="Helical" evidence="1">
    <location>
        <begin position="185"/>
        <end position="205"/>
    </location>
</feature>
<proteinExistence type="predicted"/>
<comment type="caution">
    <text evidence="2">The sequence shown here is derived from an EMBL/GenBank/DDBJ whole genome shotgun (WGS) entry which is preliminary data.</text>
</comment>
<evidence type="ECO:0000313" key="2">
    <source>
        <dbReference type="EMBL" id="THD09314.1"/>
    </source>
</evidence>
<keyword evidence="1" id="KW-0472">Membrane</keyword>
<feature type="transmembrane region" description="Helical" evidence="1">
    <location>
        <begin position="6"/>
        <end position="24"/>
    </location>
</feature>
<organism evidence="2 3">
    <name type="scientific">Metallibacterium scheffleri</name>
    <dbReference type="NCBI Taxonomy" id="993689"/>
    <lineage>
        <taxon>Bacteria</taxon>
        <taxon>Pseudomonadati</taxon>
        <taxon>Pseudomonadota</taxon>
        <taxon>Gammaproteobacteria</taxon>
        <taxon>Lysobacterales</taxon>
        <taxon>Rhodanobacteraceae</taxon>
        <taxon>Metallibacterium</taxon>
    </lineage>
</organism>
<dbReference type="AlphaFoldDB" id="A0A4S3KMJ6"/>
<evidence type="ECO:0000256" key="1">
    <source>
        <dbReference type="SAM" id="Phobius"/>
    </source>
</evidence>